<proteinExistence type="predicted"/>
<reference evidence="1" key="1">
    <citation type="submission" date="2018-02" db="EMBL/GenBank/DDBJ databases">
        <title>Rhizophora mucronata_Transcriptome.</title>
        <authorList>
            <person name="Meera S.P."/>
            <person name="Sreeshan A."/>
            <person name="Augustine A."/>
        </authorList>
    </citation>
    <scope>NUCLEOTIDE SEQUENCE</scope>
    <source>
        <tissue evidence="1">Leaf</tissue>
    </source>
</reference>
<dbReference type="EMBL" id="GGEC01077529">
    <property type="protein sequence ID" value="MBX58013.1"/>
    <property type="molecule type" value="Transcribed_RNA"/>
</dbReference>
<dbReference type="AlphaFoldDB" id="A0A2P2PTM2"/>
<sequence length="38" mass="4471">MYLELHSLVFSYKRYLQHPTTKNKKSVGKGKNYANKPT</sequence>
<name>A0A2P2PTM2_RHIMU</name>
<protein>
    <submittedName>
        <fullName evidence="1">Uncharacterized protein</fullName>
    </submittedName>
</protein>
<organism evidence="1">
    <name type="scientific">Rhizophora mucronata</name>
    <name type="common">Asiatic mangrove</name>
    <dbReference type="NCBI Taxonomy" id="61149"/>
    <lineage>
        <taxon>Eukaryota</taxon>
        <taxon>Viridiplantae</taxon>
        <taxon>Streptophyta</taxon>
        <taxon>Embryophyta</taxon>
        <taxon>Tracheophyta</taxon>
        <taxon>Spermatophyta</taxon>
        <taxon>Magnoliopsida</taxon>
        <taxon>eudicotyledons</taxon>
        <taxon>Gunneridae</taxon>
        <taxon>Pentapetalae</taxon>
        <taxon>rosids</taxon>
        <taxon>fabids</taxon>
        <taxon>Malpighiales</taxon>
        <taxon>Rhizophoraceae</taxon>
        <taxon>Rhizophora</taxon>
    </lineage>
</organism>
<evidence type="ECO:0000313" key="1">
    <source>
        <dbReference type="EMBL" id="MBX58013.1"/>
    </source>
</evidence>
<accession>A0A2P2PTM2</accession>